<dbReference type="EMBL" id="BARW01018218">
    <property type="protein sequence ID" value="GAI96365.1"/>
    <property type="molecule type" value="Genomic_DNA"/>
</dbReference>
<feature type="non-terminal residue" evidence="1">
    <location>
        <position position="33"/>
    </location>
</feature>
<name>X1U914_9ZZZZ</name>
<comment type="caution">
    <text evidence="1">The sequence shown here is derived from an EMBL/GenBank/DDBJ whole genome shotgun (WGS) entry which is preliminary data.</text>
</comment>
<evidence type="ECO:0000313" key="1">
    <source>
        <dbReference type="EMBL" id="GAI96365.1"/>
    </source>
</evidence>
<dbReference type="AlphaFoldDB" id="X1U914"/>
<gene>
    <name evidence="1" type="ORF">S12H4_31241</name>
</gene>
<reference evidence="1" key="1">
    <citation type="journal article" date="2014" name="Front. Microbiol.">
        <title>High frequency of phylogenetically diverse reductive dehalogenase-homologous genes in deep subseafloor sedimentary metagenomes.</title>
        <authorList>
            <person name="Kawai M."/>
            <person name="Futagami T."/>
            <person name="Toyoda A."/>
            <person name="Takaki Y."/>
            <person name="Nishi S."/>
            <person name="Hori S."/>
            <person name="Arai W."/>
            <person name="Tsubouchi T."/>
            <person name="Morono Y."/>
            <person name="Uchiyama I."/>
            <person name="Ito T."/>
            <person name="Fujiyama A."/>
            <person name="Inagaki F."/>
            <person name="Takami H."/>
        </authorList>
    </citation>
    <scope>NUCLEOTIDE SEQUENCE</scope>
    <source>
        <strain evidence="1">Expedition CK06-06</strain>
    </source>
</reference>
<proteinExistence type="predicted"/>
<dbReference type="Gene3D" id="3.20.20.140">
    <property type="entry name" value="Metal-dependent hydrolases"/>
    <property type="match status" value="1"/>
</dbReference>
<evidence type="ECO:0008006" key="2">
    <source>
        <dbReference type="Google" id="ProtNLM"/>
    </source>
</evidence>
<accession>X1U914</accession>
<organism evidence="1">
    <name type="scientific">marine sediment metagenome</name>
    <dbReference type="NCBI Taxonomy" id="412755"/>
    <lineage>
        <taxon>unclassified sequences</taxon>
        <taxon>metagenomes</taxon>
        <taxon>ecological metagenomes</taxon>
    </lineage>
</organism>
<protein>
    <recommendedName>
        <fullName evidence="2">Phosphotriesterase</fullName>
    </recommendedName>
</protein>
<sequence>MTREELRGKAQTVLGLVDGSELGITLPHEHFFI</sequence>